<dbReference type="Pfam" id="PF13639">
    <property type="entry name" value="zf-RING_2"/>
    <property type="match status" value="1"/>
</dbReference>
<evidence type="ECO:0000256" key="2">
    <source>
        <dbReference type="ARBA" id="ARBA00022692"/>
    </source>
</evidence>
<evidence type="ECO:0000256" key="8">
    <source>
        <dbReference type="ARBA" id="ARBA00024209"/>
    </source>
</evidence>
<evidence type="ECO:0000256" key="9">
    <source>
        <dbReference type="PROSITE-ProRule" id="PRU00175"/>
    </source>
</evidence>
<comment type="caution">
    <text evidence="12">The sequence shown here is derived from an EMBL/GenBank/DDBJ whole genome shotgun (WGS) entry which is preliminary data.</text>
</comment>
<gene>
    <name evidence="12" type="ORF">POM88_040606</name>
</gene>
<organism evidence="12 13">
    <name type="scientific">Heracleum sosnowskyi</name>
    <dbReference type="NCBI Taxonomy" id="360622"/>
    <lineage>
        <taxon>Eukaryota</taxon>
        <taxon>Viridiplantae</taxon>
        <taxon>Streptophyta</taxon>
        <taxon>Embryophyta</taxon>
        <taxon>Tracheophyta</taxon>
        <taxon>Spermatophyta</taxon>
        <taxon>Magnoliopsida</taxon>
        <taxon>eudicotyledons</taxon>
        <taxon>Gunneridae</taxon>
        <taxon>Pentapetalae</taxon>
        <taxon>asterids</taxon>
        <taxon>campanulids</taxon>
        <taxon>Apiales</taxon>
        <taxon>Apiaceae</taxon>
        <taxon>Apioideae</taxon>
        <taxon>apioid superclade</taxon>
        <taxon>Tordylieae</taxon>
        <taxon>Tordyliinae</taxon>
        <taxon>Heracleum</taxon>
    </lineage>
</organism>
<dbReference type="GO" id="GO:0016740">
    <property type="term" value="F:transferase activity"/>
    <property type="evidence" value="ECO:0007669"/>
    <property type="project" value="UniProtKB-KW"/>
</dbReference>
<keyword evidence="7 10" id="KW-0472">Membrane</keyword>
<keyword evidence="6 10" id="KW-1133">Transmembrane helix</keyword>
<comment type="similarity">
    <text evidence="8">Belongs to the RING-type zinc finger family. ATL subfamily.</text>
</comment>
<evidence type="ECO:0000256" key="4">
    <source>
        <dbReference type="ARBA" id="ARBA00022771"/>
    </source>
</evidence>
<evidence type="ECO:0000259" key="11">
    <source>
        <dbReference type="PROSITE" id="PS50089"/>
    </source>
</evidence>
<dbReference type="AlphaFoldDB" id="A0AAD8HCL1"/>
<keyword evidence="4 9" id="KW-0863">Zinc-finger</keyword>
<proteinExistence type="inferred from homology"/>
<dbReference type="InterPro" id="IPR013083">
    <property type="entry name" value="Znf_RING/FYVE/PHD"/>
</dbReference>
<keyword evidence="5" id="KW-0862">Zinc</keyword>
<dbReference type="Gene3D" id="3.30.40.10">
    <property type="entry name" value="Zinc/RING finger domain, C3HC4 (zinc finger)"/>
    <property type="match status" value="1"/>
</dbReference>
<keyword evidence="2 10" id="KW-0812">Transmembrane</keyword>
<reference evidence="12" key="1">
    <citation type="submission" date="2023-02" db="EMBL/GenBank/DDBJ databases">
        <title>Genome of toxic invasive species Heracleum sosnowskyi carries increased number of genes despite the absence of recent whole-genome duplications.</title>
        <authorList>
            <person name="Schelkunov M."/>
            <person name="Shtratnikova V."/>
            <person name="Makarenko M."/>
            <person name="Klepikova A."/>
            <person name="Omelchenko D."/>
            <person name="Novikova G."/>
            <person name="Obukhova E."/>
            <person name="Bogdanov V."/>
            <person name="Penin A."/>
            <person name="Logacheva M."/>
        </authorList>
    </citation>
    <scope>NUCLEOTIDE SEQUENCE</scope>
    <source>
        <strain evidence="12">Hsosn_3</strain>
        <tissue evidence="12">Leaf</tissue>
    </source>
</reference>
<keyword evidence="13" id="KW-1185">Reference proteome</keyword>
<dbReference type="SUPFAM" id="SSF57850">
    <property type="entry name" value="RING/U-box"/>
    <property type="match status" value="1"/>
</dbReference>
<evidence type="ECO:0000256" key="10">
    <source>
        <dbReference type="SAM" id="Phobius"/>
    </source>
</evidence>
<evidence type="ECO:0000256" key="7">
    <source>
        <dbReference type="ARBA" id="ARBA00023136"/>
    </source>
</evidence>
<evidence type="ECO:0000256" key="6">
    <source>
        <dbReference type="ARBA" id="ARBA00022989"/>
    </source>
</evidence>
<keyword evidence="3" id="KW-0479">Metal-binding</keyword>
<evidence type="ECO:0000313" key="12">
    <source>
        <dbReference type="EMBL" id="KAK1365045.1"/>
    </source>
</evidence>
<comment type="subcellular location">
    <subcellularLocation>
        <location evidence="1">Membrane</location>
    </subcellularLocation>
</comment>
<feature type="domain" description="RING-type" evidence="11">
    <location>
        <begin position="115"/>
        <end position="157"/>
    </location>
</feature>
<dbReference type="SMART" id="SM00184">
    <property type="entry name" value="RING"/>
    <property type="match status" value="1"/>
</dbReference>
<dbReference type="EMBL" id="JAUIZM010000009">
    <property type="protein sequence ID" value="KAK1365045.1"/>
    <property type="molecule type" value="Genomic_DNA"/>
</dbReference>
<dbReference type="PANTHER" id="PTHR46539:SF1">
    <property type="entry name" value="E3 UBIQUITIN-PROTEIN LIGASE ATL42"/>
    <property type="match status" value="1"/>
</dbReference>
<sequence length="166" mass="19105">MHHSYFITTVHTLPTPPEMTAGNSSSEHWHYSQLQDDNFEFHGKPIFYLLLLFSIILFIVFSFLYARWFCRYLPNSRATANEAHAPPQGVETNMYLSLPVVLYEVLKKEKSVVECCICIGVFEEQDKVKVLPVCGHCFHSECVDKWLSTQLSCPICRADLRVDSLV</sequence>
<dbReference type="Proteomes" id="UP001237642">
    <property type="component" value="Unassembled WGS sequence"/>
</dbReference>
<name>A0AAD8HCL1_9APIA</name>
<feature type="transmembrane region" description="Helical" evidence="10">
    <location>
        <begin position="46"/>
        <end position="66"/>
    </location>
</feature>
<evidence type="ECO:0000256" key="5">
    <source>
        <dbReference type="ARBA" id="ARBA00022833"/>
    </source>
</evidence>
<dbReference type="InterPro" id="IPR001841">
    <property type="entry name" value="Znf_RING"/>
</dbReference>
<dbReference type="PROSITE" id="PS50089">
    <property type="entry name" value="ZF_RING_2"/>
    <property type="match status" value="1"/>
</dbReference>
<protein>
    <submittedName>
        <fullName evidence="12">RING-type E3 ubiquitin transferase</fullName>
    </submittedName>
</protein>
<dbReference type="PANTHER" id="PTHR46539">
    <property type="entry name" value="E3 UBIQUITIN-PROTEIN LIGASE ATL42"/>
    <property type="match status" value="1"/>
</dbReference>
<evidence type="ECO:0000256" key="1">
    <source>
        <dbReference type="ARBA" id="ARBA00004370"/>
    </source>
</evidence>
<accession>A0AAD8HCL1</accession>
<evidence type="ECO:0000256" key="3">
    <source>
        <dbReference type="ARBA" id="ARBA00022723"/>
    </source>
</evidence>
<evidence type="ECO:0000313" key="13">
    <source>
        <dbReference type="Proteomes" id="UP001237642"/>
    </source>
</evidence>
<dbReference type="GO" id="GO:0016020">
    <property type="term" value="C:membrane"/>
    <property type="evidence" value="ECO:0007669"/>
    <property type="project" value="UniProtKB-SubCell"/>
</dbReference>
<reference evidence="12" key="2">
    <citation type="submission" date="2023-05" db="EMBL/GenBank/DDBJ databases">
        <authorList>
            <person name="Schelkunov M.I."/>
        </authorList>
    </citation>
    <scope>NUCLEOTIDE SEQUENCE</scope>
    <source>
        <strain evidence="12">Hsosn_3</strain>
        <tissue evidence="12">Leaf</tissue>
    </source>
</reference>
<dbReference type="GO" id="GO:0008270">
    <property type="term" value="F:zinc ion binding"/>
    <property type="evidence" value="ECO:0007669"/>
    <property type="project" value="UniProtKB-KW"/>
</dbReference>
<keyword evidence="12" id="KW-0808">Transferase</keyword>